<protein>
    <submittedName>
        <fullName evidence="1">Uncharacterized protein</fullName>
    </submittedName>
</protein>
<evidence type="ECO:0000313" key="2">
    <source>
        <dbReference type="Proteomes" id="UP000427071"/>
    </source>
</evidence>
<dbReference type="GO" id="GO:0097367">
    <property type="term" value="F:carbohydrate derivative binding"/>
    <property type="evidence" value="ECO:0007669"/>
    <property type="project" value="InterPro"/>
</dbReference>
<organism evidence="1 2">
    <name type="scientific">Corynebacterium kalinowskii</name>
    <dbReference type="NCBI Taxonomy" id="2675216"/>
    <lineage>
        <taxon>Bacteria</taxon>
        <taxon>Bacillati</taxon>
        <taxon>Actinomycetota</taxon>
        <taxon>Actinomycetes</taxon>
        <taxon>Mycobacteriales</taxon>
        <taxon>Corynebacteriaceae</taxon>
        <taxon>Corynebacterium</taxon>
    </lineage>
</organism>
<proteinExistence type="predicted"/>
<sequence>MYDRNAVRFFDIAHEGAFIRGARSLIDDGVSSDIAALSPRSLIVIVADEISRAAARLACALLEPAPLPIVVVDELPRFAGALDVVLMASSKSVTRQERCLHAADSRGAVTVLLAPPQGPLRAEAPARTVIVPVPPTAAGGSPAAVIATMFALVGPLTSPEQAVAENLDLAAAAVDEELLAVSPERDNLVNAARQLQNYAVDGRIIHAGMSGRSAALAALIATWWTSKGVVSSALELEELHASLPNFAQSETNIFFDPVDESSSSMIPLRIVVWAQQESKLPHSIAQSADSDELTLENILRLTVRGLAAAVV</sequence>
<reference evidence="2" key="1">
    <citation type="submission" date="2019-11" db="EMBL/GenBank/DDBJ databases">
        <title>Complete genome sequence of Corynebacterium kalinowskii 1959, a novel Corynebacterium species isolated from soil of a small paddock in Vilsendorf, Germany.</title>
        <authorList>
            <person name="Schaffert L."/>
            <person name="Ruwe M."/>
            <person name="Milse J."/>
            <person name="Hanuschka K."/>
            <person name="Ortseifen V."/>
            <person name="Droste J."/>
            <person name="Brandt D."/>
            <person name="Schlueter L."/>
            <person name="Kutter Y."/>
            <person name="Vinke S."/>
            <person name="Viehoefer P."/>
            <person name="Jacob L."/>
            <person name="Luebke N.-C."/>
            <person name="Schulte-Berndt E."/>
            <person name="Hain C."/>
            <person name="Linder M."/>
            <person name="Schmidt P."/>
            <person name="Wollenschlaeger L."/>
            <person name="Luttermann T."/>
            <person name="Thieme E."/>
            <person name="Hassa J."/>
            <person name="Haak M."/>
            <person name="Wittchen M."/>
            <person name="Mentz A."/>
            <person name="Persicke M."/>
            <person name="Busche T."/>
            <person name="Ruckert C."/>
        </authorList>
    </citation>
    <scope>NUCLEOTIDE SEQUENCE [LARGE SCALE GENOMIC DNA]</scope>
    <source>
        <strain evidence="2">1959</strain>
    </source>
</reference>
<keyword evidence="2" id="KW-1185">Reference proteome</keyword>
<dbReference type="KEGG" id="ckw:CKALI_09185"/>
<dbReference type="GO" id="GO:1901135">
    <property type="term" value="P:carbohydrate derivative metabolic process"/>
    <property type="evidence" value="ECO:0007669"/>
    <property type="project" value="InterPro"/>
</dbReference>
<dbReference type="SUPFAM" id="SSF53697">
    <property type="entry name" value="SIS domain"/>
    <property type="match status" value="1"/>
</dbReference>
<dbReference type="AlphaFoldDB" id="A0A6B8VBZ6"/>
<dbReference type="RefSeq" id="WP_156193048.1">
    <property type="nucleotide sequence ID" value="NZ_CP046452.1"/>
</dbReference>
<dbReference type="Proteomes" id="UP000427071">
    <property type="component" value="Chromosome"/>
</dbReference>
<name>A0A6B8VBZ6_9CORY</name>
<accession>A0A6B8VBZ6</accession>
<dbReference type="EMBL" id="CP046452">
    <property type="protein sequence ID" value="QGU02692.1"/>
    <property type="molecule type" value="Genomic_DNA"/>
</dbReference>
<dbReference type="InterPro" id="IPR046348">
    <property type="entry name" value="SIS_dom_sf"/>
</dbReference>
<gene>
    <name evidence="1" type="ORF">CKALI_09185</name>
</gene>
<evidence type="ECO:0000313" key="1">
    <source>
        <dbReference type="EMBL" id="QGU02692.1"/>
    </source>
</evidence>